<keyword evidence="2 3" id="KW-0813">Transport</keyword>
<evidence type="ECO:0000313" key="5">
    <source>
        <dbReference type="EMBL" id="RVW31450.1"/>
    </source>
</evidence>
<dbReference type="Proteomes" id="UP000288805">
    <property type="component" value="Unassembled WGS sequence"/>
</dbReference>
<evidence type="ECO:0000256" key="2">
    <source>
        <dbReference type="ARBA" id="ARBA00022448"/>
    </source>
</evidence>
<evidence type="ECO:0000259" key="4">
    <source>
        <dbReference type="Pfam" id="PF03081"/>
    </source>
</evidence>
<keyword evidence="3" id="KW-0653">Protein transport</keyword>
<dbReference type="InterPro" id="IPR016159">
    <property type="entry name" value="Cullin_repeat-like_dom_sf"/>
</dbReference>
<dbReference type="Pfam" id="PF03081">
    <property type="entry name" value="Exo70_C"/>
    <property type="match status" value="1"/>
</dbReference>
<name>A0A438D7M0_VITVI</name>
<gene>
    <name evidence="5" type="primary">EXO70E2_1</name>
    <name evidence="5" type="ORF">CK203_086791</name>
</gene>
<organism evidence="5 6">
    <name type="scientific">Vitis vinifera</name>
    <name type="common">Grape</name>
    <dbReference type="NCBI Taxonomy" id="29760"/>
    <lineage>
        <taxon>Eukaryota</taxon>
        <taxon>Viridiplantae</taxon>
        <taxon>Streptophyta</taxon>
        <taxon>Embryophyta</taxon>
        <taxon>Tracheophyta</taxon>
        <taxon>Spermatophyta</taxon>
        <taxon>Magnoliopsida</taxon>
        <taxon>eudicotyledons</taxon>
        <taxon>Gunneridae</taxon>
        <taxon>Pentapetalae</taxon>
        <taxon>rosids</taxon>
        <taxon>Vitales</taxon>
        <taxon>Vitaceae</taxon>
        <taxon>Viteae</taxon>
        <taxon>Vitis</taxon>
    </lineage>
</organism>
<comment type="similarity">
    <text evidence="1 3">Belongs to the EXO70 family.</text>
</comment>
<accession>A0A438D7M0</accession>
<dbReference type="EMBL" id="QGNW01001754">
    <property type="protein sequence ID" value="RVW31450.1"/>
    <property type="molecule type" value="Genomic_DNA"/>
</dbReference>
<comment type="function">
    <text evidence="3">Component of the exocyst complex.</text>
</comment>
<evidence type="ECO:0000256" key="3">
    <source>
        <dbReference type="RuleBase" id="RU365026"/>
    </source>
</evidence>
<dbReference type="GO" id="GO:0000145">
    <property type="term" value="C:exocyst"/>
    <property type="evidence" value="ECO:0007669"/>
    <property type="project" value="InterPro"/>
</dbReference>
<dbReference type="PANTHER" id="PTHR12542">
    <property type="entry name" value="EXOCYST COMPLEX PROTEIN EXO70"/>
    <property type="match status" value="1"/>
</dbReference>
<dbReference type="SUPFAM" id="SSF74788">
    <property type="entry name" value="Cullin repeat-like"/>
    <property type="match status" value="1"/>
</dbReference>
<feature type="domain" description="Exocyst complex subunit Exo70 C-terminal" evidence="4">
    <location>
        <begin position="2"/>
        <end position="275"/>
    </location>
</feature>
<dbReference type="PANTHER" id="PTHR12542:SF49">
    <property type="entry name" value="EXOCYST SUBUNIT EXO70 FAMILY PROTEIN"/>
    <property type="match status" value="1"/>
</dbReference>
<reference evidence="5 6" key="1">
    <citation type="journal article" date="2018" name="PLoS Genet.">
        <title>Population sequencing reveals clonal diversity and ancestral inbreeding in the grapevine cultivar Chardonnay.</title>
        <authorList>
            <person name="Roach M.J."/>
            <person name="Johnson D.L."/>
            <person name="Bohlmann J."/>
            <person name="van Vuuren H.J."/>
            <person name="Jones S.J."/>
            <person name="Pretorius I.S."/>
            <person name="Schmidt S.A."/>
            <person name="Borneman A.R."/>
        </authorList>
    </citation>
    <scope>NUCLEOTIDE SEQUENCE [LARGE SCALE GENOMIC DNA]</scope>
    <source>
        <strain evidence="6">cv. Chardonnay</strain>
        <tissue evidence="5">Leaf</tissue>
    </source>
</reference>
<evidence type="ECO:0000313" key="6">
    <source>
        <dbReference type="Proteomes" id="UP000288805"/>
    </source>
</evidence>
<comment type="caution">
    <text evidence="5">The sequence shown here is derived from an EMBL/GenBank/DDBJ whole genome shotgun (WGS) entry which is preliminary data.</text>
</comment>
<dbReference type="GO" id="GO:0005546">
    <property type="term" value="F:phosphatidylinositol-4,5-bisphosphate binding"/>
    <property type="evidence" value="ECO:0007669"/>
    <property type="project" value="InterPro"/>
</dbReference>
<dbReference type="InterPro" id="IPR046364">
    <property type="entry name" value="Exo70_C"/>
</dbReference>
<sequence>MRILDMYEVLADLLPDIDGIYQEDIGSSVRTECREVLGGLGDCVRATFLEFENAIASNTSTNPFAGGGIHPLTRSWFIVIQHKSSYRRGEQKWKLFLQYSNGSPLRALISVLECNLEDKSKLYRDVALQHLFLMNNIHYMTEKVKNSELRDVFGDEWIRKHNWKFQQHAMNYERASWSSILLLLKEEGIQNSNSNSPSKTVLKDRLRSFNVAFEELYKSQTAWLIPDSQLRDELQISTSLKVVQAYRTFVGRHNPHISDKHIKYSPDDLQNFLLDLFEGSPNHCQIPTGGDTRISRNGYSYPLPSLTTKSTNLEIARILLVPWLASIYSLYAGVASENLEHGNNIWKPLAYGYDGNDIDPQLHGYAAQVQAVHYFLRLMFTSGSKAIAVLGALWWNKMSTYCVGQWAWVPSIMLLCSF</sequence>
<dbReference type="Gene3D" id="1.20.1280.170">
    <property type="entry name" value="Exocyst complex component Exo70"/>
    <property type="match status" value="1"/>
</dbReference>
<dbReference type="InterPro" id="IPR004140">
    <property type="entry name" value="Exo70"/>
</dbReference>
<dbReference type="GO" id="GO:0015031">
    <property type="term" value="P:protein transport"/>
    <property type="evidence" value="ECO:0007669"/>
    <property type="project" value="UniProtKB-KW"/>
</dbReference>
<keyword evidence="3" id="KW-0268">Exocytosis</keyword>
<proteinExistence type="inferred from homology"/>
<dbReference type="AlphaFoldDB" id="A0A438D7M0"/>
<evidence type="ECO:0000256" key="1">
    <source>
        <dbReference type="ARBA" id="ARBA00006756"/>
    </source>
</evidence>
<dbReference type="GO" id="GO:0006887">
    <property type="term" value="P:exocytosis"/>
    <property type="evidence" value="ECO:0007669"/>
    <property type="project" value="UniProtKB-KW"/>
</dbReference>
<protein>
    <recommendedName>
        <fullName evidence="3">Exocyst subunit Exo70 family protein</fullName>
    </recommendedName>
</protein>